<evidence type="ECO:0000313" key="3">
    <source>
        <dbReference type="Proteomes" id="UP000299102"/>
    </source>
</evidence>
<keyword evidence="3" id="KW-1185">Reference proteome</keyword>
<dbReference type="EMBL" id="BGZK01000601">
    <property type="protein sequence ID" value="GBP52370.1"/>
    <property type="molecule type" value="Genomic_DNA"/>
</dbReference>
<sequence length="87" mass="10016">MTGRDREKKRKGRYGSKRERENENELFHFAYRPIAFSNTMLVAVPRSTLVPVVLSVAIRHTIDFDQGLAFDSETGLDLSVIRFKSRS</sequence>
<evidence type="ECO:0000313" key="2">
    <source>
        <dbReference type="EMBL" id="GBP52370.1"/>
    </source>
</evidence>
<accession>A0A4C1WND2</accession>
<evidence type="ECO:0000256" key="1">
    <source>
        <dbReference type="SAM" id="MobiDB-lite"/>
    </source>
</evidence>
<proteinExistence type="predicted"/>
<dbReference type="AlphaFoldDB" id="A0A4C1WND2"/>
<gene>
    <name evidence="2" type="ORF">EVAR_37757_1</name>
</gene>
<name>A0A4C1WND2_EUMVA</name>
<reference evidence="2 3" key="1">
    <citation type="journal article" date="2019" name="Commun. Biol.">
        <title>The bagworm genome reveals a unique fibroin gene that provides high tensile strength.</title>
        <authorList>
            <person name="Kono N."/>
            <person name="Nakamura H."/>
            <person name="Ohtoshi R."/>
            <person name="Tomita M."/>
            <person name="Numata K."/>
            <person name="Arakawa K."/>
        </authorList>
    </citation>
    <scope>NUCLEOTIDE SEQUENCE [LARGE SCALE GENOMIC DNA]</scope>
</reference>
<dbReference type="Proteomes" id="UP000299102">
    <property type="component" value="Unassembled WGS sequence"/>
</dbReference>
<feature type="region of interest" description="Disordered" evidence="1">
    <location>
        <begin position="1"/>
        <end position="20"/>
    </location>
</feature>
<comment type="caution">
    <text evidence="2">The sequence shown here is derived from an EMBL/GenBank/DDBJ whole genome shotgun (WGS) entry which is preliminary data.</text>
</comment>
<protein>
    <submittedName>
        <fullName evidence="2">Uncharacterized protein</fullName>
    </submittedName>
</protein>
<organism evidence="2 3">
    <name type="scientific">Eumeta variegata</name>
    <name type="common">Bagworm moth</name>
    <name type="synonym">Eumeta japonica</name>
    <dbReference type="NCBI Taxonomy" id="151549"/>
    <lineage>
        <taxon>Eukaryota</taxon>
        <taxon>Metazoa</taxon>
        <taxon>Ecdysozoa</taxon>
        <taxon>Arthropoda</taxon>
        <taxon>Hexapoda</taxon>
        <taxon>Insecta</taxon>
        <taxon>Pterygota</taxon>
        <taxon>Neoptera</taxon>
        <taxon>Endopterygota</taxon>
        <taxon>Lepidoptera</taxon>
        <taxon>Glossata</taxon>
        <taxon>Ditrysia</taxon>
        <taxon>Tineoidea</taxon>
        <taxon>Psychidae</taxon>
        <taxon>Oiketicinae</taxon>
        <taxon>Eumeta</taxon>
    </lineage>
</organism>